<feature type="compositionally biased region" description="Basic and acidic residues" evidence="1">
    <location>
        <begin position="50"/>
        <end position="87"/>
    </location>
</feature>
<dbReference type="Proteomes" id="UP000051934">
    <property type="component" value="Unassembled WGS sequence"/>
</dbReference>
<sequence>MRKIGVNGLPAILTAVFFIASAHAQEWEMPRTEFGDPDLQGVWSNATQTKLERDSQLGERKAFTEEEALARESRSRDQQIESDRASDPNRAPPTDGNTAAGYNSFWLDRGNGIVQINGEYRTSMIIDPPNGQIPFLPAVLSRPTQLQQWIAQPGVDAFDGPELQTIGERCLLFWDFRTSNSSAGPPMMPVIYNNNYQIIQTQDYVVIMAEMIHDARIIRLQDKHHATVMNQWMGDSVGHWENDTLVVETRNLHPQQNHYGSSPDLVVIERFTRSSEEQIDYQFTMIDPAVYSQPWTAELAFRQRPEVKVLYEFACHEGNYALGGILAGARRKEHDERSKTGASFETSEL</sequence>
<evidence type="ECO:0000256" key="1">
    <source>
        <dbReference type="SAM" id="MobiDB-lite"/>
    </source>
</evidence>
<dbReference type="AlphaFoldDB" id="A0A0R2S5L4"/>
<feature type="region of interest" description="Disordered" evidence="1">
    <location>
        <begin position="50"/>
        <end position="103"/>
    </location>
</feature>
<name>A0A0R2S5L4_9GAMM</name>
<keyword evidence="2" id="KW-0732">Signal</keyword>
<feature type="chain" id="PRO_5006423339" description="Secreted protein" evidence="2">
    <location>
        <begin position="25"/>
        <end position="349"/>
    </location>
</feature>
<evidence type="ECO:0000313" key="3">
    <source>
        <dbReference type="EMBL" id="KRO70094.1"/>
    </source>
</evidence>
<reference evidence="3 4" key="1">
    <citation type="submission" date="2015-10" db="EMBL/GenBank/DDBJ databases">
        <title>Metagenome-Assembled Genomes uncover a global brackish microbiome.</title>
        <authorList>
            <person name="Hugerth L.W."/>
            <person name="Larsson J."/>
            <person name="Alneberg J."/>
            <person name="Lindh M.V."/>
            <person name="Legrand C."/>
            <person name="Pinhassi J."/>
            <person name="Andersson A.F."/>
        </authorList>
    </citation>
    <scope>NUCLEOTIDE SEQUENCE [LARGE SCALE GENOMIC DNA]</scope>
    <source>
        <strain evidence="3">BACL4 MAG-120507-bin80</strain>
    </source>
</reference>
<accession>A0A0R2S5L4</accession>
<proteinExistence type="predicted"/>
<dbReference type="EMBL" id="LIBB01000396">
    <property type="protein sequence ID" value="KRO70094.1"/>
    <property type="molecule type" value="Genomic_DNA"/>
</dbReference>
<comment type="caution">
    <text evidence="3">The sequence shown here is derived from an EMBL/GenBank/DDBJ whole genome shotgun (WGS) entry which is preliminary data.</text>
</comment>
<organism evidence="3 4">
    <name type="scientific">OM182 bacterium BACL3 MAG-120507-bin80</name>
    <dbReference type="NCBI Taxonomy" id="1655577"/>
    <lineage>
        <taxon>Bacteria</taxon>
        <taxon>Pseudomonadati</taxon>
        <taxon>Pseudomonadota</taxon>
        <taxon>Gammaproteobacteria</taxon>
        <taxon>OMG group</taxon>
        <taxon>OM182 clade</taxon>
    </lineage>
</organism>
<feature type="signal peptide" evidence="2">
    <location>
        <begin position="1"/>
        <end position="24"/>
    </location>
</feature>
<evidence type="ECO:0000256" key="2">
    <source>
        <dbReference type="SAM" id="SignalP"/>
    </source>
</evidence>
<gene>
    <name evidence="3" type="ORF">ABR69_02120</name>
</gene>
<evidence type="ECO:0008006" key="5">
    <source>
        <dbReference type="Google" id="ProtNLM"/>
    </source>
</evidence>
<protein>
    <recommendedName>
        <fullName evidence="5">Secreted protein</fullName>
    </recommendedName>
</protein>
<evidence type="ECO:0000313" key="4">
    <source>
        <dbReference type="Proteomes" id="UP000051934"/>
    </source>
</evidence>